<name>A0A1N7E8D7_9EURY</name>
<gene>
    <name evidence="2" type="ORF">SAMN05421752_103296</name>
</gene>
<dbReference type="AlphaFoldDB" id="A0A1N7E8D7"/>
<sequence>MTDVNRRQTLGLFGAGMALLAGCSETSDDGDGSSGNGTDSPADDDGEVPTYASFLPETDRSTYSYGAIDAATLQSLVDAEDAAAGDDLIDPLLGNPVVMAVLFGRIGATKTFGIYQEIDETPADAGEIVDANGVYALVGSYDRDAIGTALEDAGYARERDDTSYAVYTDADSGEVVGITDDVFAFTVPNQADPEFDPIDAVERTVETATGQRPPKHETDDEFARLLRAGETGGISLGRYTEADAFDVDTLGDQQLTGTLEFAFGGVEGATGVHQQLLITDDGATATAAVRYGDDDRVDLERLEVFGTQADAREVDHDGASVRIEAEYAGGLVDDS</sequence>
<organism evidence="2 3">
    <name type="scientific">Natronorubrum thiooxidans</name>
    <dbReference type="NCBI Taxonomy" id="308853"/>
    <lineage>
        <taxon>Archaea</taxon>
        <taxon>Methanobacteriati</taxon>
        <taxon>Methanobacteriota</taxon>
        <taxon>Stenosarchaea group</taxon>
        <taxon>Halobacteria</taxon>
        <taxon>Halobacteriales</taxon>
        <taxon>Natrialbaceae</taxon>
        <taxon>Natronorubrum</taxon>
    </lineage>
</organism>
<feature type="region of interest" description="Disordered" evidence="1">
    <location>
        <begin position="24"/>
        <end position="52"/>
    </location>
</feature>
<proteinExistence type="predicted"/>
<dbReference type="Proteomes" id="UP000185936">
    <property type="component" value="Unassembled WGS sequence"/>
</dbReference>
<evidence type="ECO:0000256" key="1">
    <source>
        <dbReference type="SAM" id="MobiDB-lite"/>
    </source>
</evidence>
<keyword evidence="3" id="KW-1185">Reference proteome</keyword>
<evidence type="ECO:0000313" key="2">
    <source>
        <dbReference type="EMBL" id="SIR84341.1"/>
    </source>
</evidence>
<dbReference type="RefSeq" id="WP_076608399.1">
    <property type="nucleotide sequence ID" value="NZ_FTNR01000003.1"/>
</dbReference>
<accession>A0A1N7E8D7</accession>
<dbReference type="PROSITE" id="PS51257">
    <property type="entry name" value="PROKAR_LIPOPROTEIN"/>
    <property type="match status" value="1"/>
</dbReference>
<reference evidence="3" key="1">
    <citation type="submission" date="2017-01" db="EMBL/GenBank/DDBJ databases">
        <authorList>
            <person name="Varghese N."/>
            <person name="Submissions S."/>
        </authorList>
    </citation>
    <scope>NUCLEOTIDE SEQUENCE [LARGE SCALE GENOMIC DNA]</scope>
    <source>
        <strain evidence="3">type strain: HArc-</strain>
    </source>
</reference>
<dbReference type="OrthoDB" id="157618at2157"/>
<evidence type="ECO:0000313" key="3">
    <source>
        <dbReference type="Proteomes" id="UP000185936"/>
    </source>
</evidence>
<protein>
    <submittedName>
        <fullName evidence="2">Uncharacterized protein</fullName>
    </submittedName>
</protein>
<dbReference type="EMBL" id="FTNR01000003">
    <property type="protein sequence ID" value="SIR84341.1"/>
    <property type="molecule type" value="Genomic_DNA"/>
</dbReference>